<evidence type="ECO:0000313" key="11">
    <source>
        <dbReference type="Proteomes" id="UP000031668"/>
    </source>
</evidence>
<accession>A0A0C2NHZ9</accession>
<evidence type="ECO:0000256" key="2">
    <source>
        <dbReference type="ARBA" id="ARBA00022692"/>
    </source>
</evidence>
<keyword evidence="6 9" id="KW-1015">Disulfide bond</keyword>
<evidence type="ECO:0000256" key="5">
    <source>
        <dbReference type="ARBA" id="ARBA00023136"/>
    </source>
</evidence>
<feature type="disulfide bond" evidence="9">
    <location>
        <begin position="74"/>
        <end position="92"/>
    </location>
</feature>
<keyword evidence="4" id="KW-1133">Transmembrane helix</keyword>
<dbReference type="PRINTS" id="PR00261">
    <property type="entry name" value="LDLRECEPTOR"/>
</dbReference>
<dbReference type="PROSITE" id="PS50068">
    <property type="entry name" value="LDLRA_2"/>
    <property type="match status" value="2"/>
</dbReference>
<keyword evidence="7 10" id="KW-0675">Receptor</keyword>
<dbReference type="InterPro" id="IPR036055">
    <property type="entry name" value="LDL_receptor-like_sf"/>
</dbReference>
<dbReference type="EMBL" id="JWZT01000752">
    <property type="protein sequence ID" value="KII73612.1"/>
    <property type="molecule type" value="Genomic_DNA"/>
</dbReference>
<sequence length="113" mass="13161">MNNQICDGIKDCDDGVDEVMCDHIIRKCKENEFECWDERCIPSKQVCDGKNDCDDMSDEKNCLERKCEKFGAFCDDGTCIHQKHICDDVFHCKDFSDERACTLCYINQVIRDQ</sequence>
<evidence type="ECO:0000256" key="4">
    <source>
        <dbReference type="ARBA" id="ARBA00022989"/>
    </source>
</evidence>
<dbReference type="InterPro" id="IPR051221">
    <property type="entry name" value="LDLR-related"/>
</dbReference>
<dbReference type="InterPro" id="IPR023415">
    <property type="entry name" value="LDLR_class-A_CS"/>
</dbReference>
<proteinExistence type="predicted"/>
<dbReference type="SUPFAM" id="SSF57424">
    <property type="entry name" value="LDL receptor-like module"/>
    <property type="match status" value="2"/>
</dbReference>
<dbReference type="Gene3D" id="4.10.400.10">
    <property type="entry name" value="Low-density Lipoprotein Receptor"/>
    <property type="match status" value="3"/>
</dbReference>
<feature type="disulfide bond" evidence="9">
    <location>
        <begin position="86"/>
        <end position="101"/>
    </location>
</feature>
<evidence type="ECO:0000256" key="9">
    <source>
        <dbReference type="PROSITE-ProRule" id="PRU00124"/>
    </source>
</evidence>
<evidence type="ECO:0000256" key="1">
    <source>
        <dbReference type="ARBA" id="ARBA00004167"/>
    </source>
</evidence>
<comment type="caution">
    <text evidence="10">The sequence shown here is derived from an EMBL/GenBank/DDBJ whole genome shotgun (WGS) entry which is preliminary data.</text>
</comment>
<dbReference type="GO" id="GO:0005886">
    <property type="term" value="C:plasma membrane"/>
    <property type="evidence" value="ECO:0007669"/>
    <property type="project" value="TreeGrafter"/>
</dbReference>
<dbReference type="InterPro" id="IPR002172">
    <property type="entry name" value="LDrepeatLR_classA_rpt"/>
</dbReference>
<name>A0A0C2NHZ9_THEKT</name>
<feature type="disulfide bond" evidence="9">
    <location>
        <begin position="35"/>
        <end position="53"/>
    </location>
</feature>
<dbReference type="SMART" id="SM00192">
    <property type="entry name" value="LDLa"/>
    <property type="match status" value="2"/>
</dbReference>
<evidence type="ECO:0000256" key="8">
    <source>
        <dbReference type="ARBA" id="ARBA00023180"/>
    </source>
</evidence>
<organism evidence="10 11">
    <name type="scientific">Thelohanellus kitauei</name>
    <name type="common">Myxosporean</name>
    <dbReference type="NCBI Taxonomy" id="669202"/>
    <lineage>
        <taxon>Eukaryota</taxon>
        <taxon>Metazoa</taxon>
        <taxon>Cnidaria</taxon>
        <taxon>Myxozoa</taxon>
        <taxon>Myxosporea</taxon>
        <taxon>Bivalvulida</taxon>
        <taxon>Platysporina</taxon>
        <taxon>Myxobolidae</taxon>
        <taxon>Thelohanellus</taxon>
    </lineage>
</organism>
<dbReference type="PANTHER" id="PTHR22722">
    <property type="entry name" value="LOW-DENSITY LIPOPROTEIN RECEPTOR-RELATED PROTEIN 2-RELATED"/>
    <property type="match status" value="1"/>
</dbReference>
<comment type="subcellular location">
    <subcellularLocation>
        <location evidence="1">Membrane</location>
        <topology evidence="1">Single-pass membrane protein</topology>
    </subcellularLocation>
</comment>
<keyword evidence="11" id="KW-1185">Reference proteome</keyword>
<keyword evidence="3" id="KW-0677">Repeat</keyword>
<keyword evidence="8" id="KW-0325">Glycoprotein</keyword>
<protein>
    <submittedName>
        <fullName evidence="10">Sortilin-related receptor</fullName>
    </submittedName>
</protein>
<dbReference type="GO" id="GO:0043235">
    <property type="term" value="C:receptor complex"/>
    <property type="evidence" value="ECO:0007669"/>
    <property type="project" value="TreeGrafter"/>
</dbReference>
<evidence type="ECO:0000313" key="10">
    <source>
        <dbReference type="EMBL" id="KII73612.1"/>
    </source>
</evidence>
<dbReference type="OMA" id="ENEFECW"/>
<keyword evidence="5" id="KW-0472">Membrane</keyword>
<feature type="disulfide bond" evidence="9">
    <location>
        <begin position="47"/>
        <end position="62"/>
    </location>
</feature>
<feature type="disulfide bond" evidence="9">
    <location>
        <begin position="28"/>
        <end position="40"/>
    </location>
</feature>
<feature type="disulfide bond" evidence="9">
    <location>
        <begin position="67"/>
        <end position="79"/>
    </location>
</feature>
<evidence type="ECO:0000256" key="3">
    <source>
        <dbReference type="ARBA" id="ARBA00022737"/>
    </source>
</evidence>
<dbReference type="Proteomes" id="UP000031668">
    <property type="component" value="Unassembled WGS sequence"/>
</dbReference>
<dbReference type="Pfam" id="PF00057">
    <property type="entry name" value="Ldl_recept_a"/>
    <property type="match status" value="2"/>
</dbReference>
<dbReference type="OrthoDB" id="10063075at2759"/>
<dbReference type="FunFam" id="4.10.400.10:FF:000065">
    <property type="entry name" value="Transmembrane protease serine 7"/>
    <property type="match status" value="1"/>
</dbReference>
<dbReference type="PROSITE" id="PS01209">
    <property type="entry name" value="LDLRA_1"/>
    <property type="match status" value="2"/>
</dbReference>
<reference evidence="10 11" key="1">
    <citation type="journal article" date="2014" name="Genome Biol. Evol.">
        <title>The genome of the myxosporean Thelohanellus kitauei shows adaptations to nutrient acquisition within its fish host.</title>
        <authorList>
            <person name="Yang Y."/>
            <person name="Xiong J."/>
            <person name="Zhou Z."/>
            <person name="Huo F."/>
            <person name="Miao W."/>
            <person name="Ran C."/>
            <person name="Liu Y."/>
            <person name="Zhang J."/>
            <person name="Feng J."/>
            <person name="Wang M."/>
            <person name="Wang M."/>
            <person name="Wang L."/>
            <person name="Yao B."/>
        </authorList>
    </citation>
    <scope>NUCLEOTIDE SEQUENCE [LARGE SCALE GENOMIC DNA]</scope>
    <source>
        <strain evidence="10">Wuqing</strain>
    </source>
</reference>
<keyword evidence="2" id="KW-0812">Transmembrane</keyword>
<gene>
    <name evidence="10" type="ORF">RF11_16315</name>
</gene>
<evidence type="ECO:0000256" key="6">
    <source>
        <dbReference type="ARBA" id="ARBA00023157"/>
    </source>
</evidence>
<dbReference type="AlphaFoldDB" id="A0A0C2NHZ9"/>
<evidence type="ECO:0000256" key="7">
    <source>
        <dbReference type="ARBA" id="ARBA00023170"/>
    </source>
</evidence>
<dbReference type="CDD" id="cd00112">
    <property type="entry name" value="LDLa"/>
    <property type="match status" value="1"/>
</dbReference>